<sequence length="407" mass="46355">MRGKLRMVTGLLMDFSQHLVTFEDVAVNFTQEEWTLLDQTQRDLYRDVMLENYKNLITLGYESCKPSVSSGLERAGELKTATGGVWQELDLQLKTKVSTPLQNISVEKTSNGIQLEKSNAGVKQYGSNLCGKVCSEHLFLKTHIRQKISKGNQSGKAFKKNFIHTFKEIHVREKTSECVQHEKAFSQLSNPTGHKKTQSRGKLYECKDCQRTFVNQSSLKVHVRHHTGDKPYECKECGKAFTRSTGLILHVRIHAGEKPYVYNPELQPFFFCLFLTIYLVTILGNLLIVLAVISDYHLHMSMYFFLAILSFTYICLNTATIPKMLVNIQAQNQHISYTGCLTQICFILIFDVLENFPLTAMAYDHYVAICHPLMYTVIMNHSLCGLFILLSLCITTVDALLHSLMVL</sequence>
<dbReference type="Pfam" id="PF00096">
    <property type="entry name" value="zf-C2H2"/>
    <property type="match status" value="2"/>
</dbReference>
<dbReference type="InterPro" id="IPR017452">
    <property type="entry name" value="GPCR_Rhodpsn_7TM"/>
</dbReference>
<dbReference type="GO" id="GO:0016020">
    <property type="term" value="C:membrane"/>
    <property type="evidence" value="ECO:0007669"/>
    <property type="project" value="UniProtKB-SubCell"/>
</dbReference>
<reference evidence="21" key="1">
    <citation type="journal article" date="2013" name="Science">
        <title>Comparative analysis of bat genomes provides insight into the evolution of flight and immunity.</title>
        <authorList>
            <person name="Zhang G."/>
            <person name="Cowled C."/>
            <person name="Shi Z."/>
            <person name="Huang Z."/>
            <person name="Bishop-Lilly K.A."/>
            <person name="Fang X."/>
            <person name="Wynne J.W."/>
            <person name="Xiong Z."/>
            <person name="Baker M.L."/>
            <person name="Zhao W."/>
            <person name="Tachedjian M."/>
            <person name="Zhu Y."/>
            <person name="Zhou P."/>
            <person name="Jiang X."/>
            <person name="Ng J."/>
            <person name="Yang L."/>
            <person name="Wu L."/>
            <person name="Xiao J."/>
            <person name="Feng Y."/>
            <person name="Chen Y."/>
            <person name="Sun X."/>
            <person name="Zhang Y."/>
            <person name="Marsh G.A."/>
            <person name="Crameri G."/>
            <person name="Broder C.C."/>
            <person name="Frey K.G."/>
            <person name="Wang L.F."/>
            <person name="Wang J."/>
        </authorList>
    </citation>
    <scope>NUCLEOTIDE SEQUENCE [LARGE SCALE GENOMIC DNA]</scope>
</reference>
<evidence type="ECO:0000256" key="15">
    <source>
        <dbReference type="PROSITE-ProRule" id="PRU00042"/>
    </source>
</evidence>
<keyword evidence="21" id="KW-1185">Reference proteome</keyword>
<dbReference type="InterPro" id="IPR036236">
    <property type="entry name" value="Znf_C2H2_sf"/>
</dbReference>
<feature type="transmembrane region" description="Helical" evidence="16">
    <location>
        <begin position="373"/>
        <end position="401"/>
    </location>
</feature>
<dbReference type="SUPFAM" id="SSF81321">
    <property type="entry name" value="Family A G protein-coupled receptor-like"/>
    <property type="match status" value="1"/>
</dbReference>
<keyword evidence="11 16" id="KW-0472">Membrane</keyword>
<keyword evidence="5" id="KW-0479">Metal-binding</keyword>
<dbReference type="InParanoid" id="L5L2N1"/>
<name>L5L2N1_PTEAL</name>
<dbReference type="GO" id="GO:0004930">
    <property type="term" value="F:G protein-coupled receptor activity"/>
    <property type="evidence" value="ECO:0007669"/>
    <property type="project" value="UniProtKB-KW"/>
</dbReference>
<dbReference type="Gene3D" id="3.30.160.60">
    <property type="entry name" value="Classic Zinc Finger"/>
    <property type="match status" value="2"/>
</dbReference>
<evidence type="ECO:0000313" key="21">
    <source>
        <dbReference type="Proteomes" id="UP000010552"/>
    </source>
</evidence>
<dbReference type="SUPFAM" id="SSF57667">
    <property type="entry name" value="beta-beta-alpha zinc fingers"/>
    <property type="match status" value="2"/>
</dbReference>
<dbReference type="FunFam" id="3.30.160.60:FF:000338">
    <property type="entry name" value="zinc finger protein 383"/>
    <property type="match status" value="1"/>
</dbReference>
<dbReference type="InterPro" id="IPR001909">
    <property type="entry name" value="KRAB"/>
</dbReference>
<feature type="transmembrane region" description="Helical" evidence="16">
    <location>
        <begin position="334"/>
        <end position="353"/>
    </location>
</feature>
<keyword evidence="4 16" id="KW-0812">Transmembrane</keyword>
<dbReference type="SUPFAM" id="SSF109640">
    <property type="entry name" value="KRAB domain (Kruppel-associated box)"/>
    <property type="match status" value="1"/>
</dbReference>
<organism evidence="20 21">
    <name type="scientific">Pteropus alecto</name>
    <name type="common">Black flying fox</name>
    <dbReference type="NCBI Taxonomy" id="9402"/>
    <lineage>
        <taxon>Eukaryota</taxon>
        <taxon>Metazoa</taxon>
        <taxon>Chordata</taxon>
        <taxon>Craniata</taxon>
        <taxon>Vertebrata</taxon>
        <taxon>Euteleostomi</taxon>
        <taxon>Mammalia</taxon>
        <taxon>Eutheria</taxon>
        <taxon>Laurasiatheria</taxon>
        <taxon>Chiroptera</taxon>
        <taxon>Yinpterochiroptera</taxon>
        <taxon>Pteropodoidea</taxon>
        <taxon>Pteropodidae</taxon>
        <taxon>Pteropodinae</taxon>
        <taxon>Pteropus</taxon>
    </lineage>
</organism>
<keyword evidence="13" id="KW-0807">Transducer</keyword>
<dbReference type="InterPro" id="IPR036051">
    <property type="entry name" value="KRAB_dom_sf"/>
</dbReference>
<keyword evidence="14" id="KW-0539">Nucleus</keyword>
<dbReference type="Pfam" id="PF13853">
    <property type="entry name" value="7tm_4"/>
    <property type="match status" value="1"/>
</dbReference>
<evidence type="ECO:0000256" key="2">
    <source>
        <dbReference type="ARBA" id="ARBA00004123"/>
    </source>
</evidence>
<evidence type="ECO:0000256" key="11">
    <source>
        <dbReference type="ARBA" id="ARBA00023136"/>
    </source>
</evidence>
<feature type="transmembrane region" description="Helical" evidence="16">
    <location>
        <begin position="269"/>
        <end position="294"/>
    </location>
</feature>
<dbReference type="PROSITE" id="PS50262">
    <property type="entry name" value="G_PROTEIN_RECEP_F1_2"/>
    <property type="match status" value="1"/>
</dbReference>
<dbReference type="PROSITE" id="PS50805">
    <property type="entry name" value="KRAB"/>
    <property type="match status" value="1"/>
</dbReference>
<dbReference type="FunFam" id="3.30.160.60:FF:000052">
    <property type="entry name" value="zinc finger protein 546 isoform X1"/>
    <property type="match status" value="1"/>
</dbReference>
<dbReference type="GO" id="GO:0008270">
    <property type="term" value="F:zinc ion binding"/>
    <property type="evidence" value="ECO:0007669"/>
    <property type="project" value="UniProtKB-KW"/>
</dbReference>
<evidence type="ECO:0000259" key="19">
    <source>
        <dbReference type="PROSITE" id="PS50805"/>
    </source>
</evidence>
<evidence type="ECO:0000256" key="13">
    <source>
        <dbReference type="ARBA" id="ARBA00023224"/>
    </source>
</evidence>
<dbReference type="Gene3D" id="1.20.1070.10">
    <property type="entry name" value="Rhodopsin 7-helix transmembrane proteins"/>
    <property type="match status" value="1"/>
</dbReference>
<evidence type="ECO:0000313" key="20">
    <source>
        <dbReference type="EMBL" id="ELK17872.1"/>
    </source>
</evidence>
<evidence type="ECO:0000256" key="3">
    <source>
        <dbReference type="ARBA" id="ARBA00004141"/>
    </source>
</evidence>
<dbReference type="GO" id="GO:0004984">
    <property type="term" value="F:olfactory receptor activity"/>
    <property type="evidence" value="ECO:0007669"/>
    <property type="project" value="InterPro"/>
</dbReference>
<dbReference type="AlphaFoldDB" id="L5L2N1"/>
<protein>
    <submittedName>
        <fullName evidence="20">Zinc finger protein 846</fullName>
    </submittedName>
</protein>
<dbReference type="Proteomes" id="UP000010552">
    <property type="component" value="Unassembled WGS sequence"/>
</dbReference>
<keyword evidence="9 16" id="KW-1133">Transmembrane helix</keyword>
<dbReference type="PANTHER" id="PTHR48001">
    <property type="entry name" value="OLFACTORY RECEPTOR"/>
    <property type="match status" value="1"/>
</dbReference>
<feature type="domain" description="G-protein coupled receptors family 1 profile" evidence="18">
    <location>
        <begin position="284"/>
        <end position="407"/>
    </location>
</feature>
<evidence type="ECO:0000256" key="1">
    <source>
        <dbReference type="ARBA" id="ARBA00003929"/>
    </source>
</evidence>
<dbReference type="CDD" id="cd07765">
    <property type="entry name" value="KRAB_A-box"/>
    <property type="match status" value="1"/>
</dbReference>
<evidence type="ECO:0000256" key="4">
    <source>
        <dbReference type="ARBA" id="ARBA00022692"/>
    </source>
</evidence>
<feature type="transmembrane region" description="Helical" evidence="16">
    <location>
        <begin position="300"/>
        <end position="322"/>
    </location>
</feature>
<feature type="domain" description="KRAB" evidence="19">
    <location>
        <begin position="20"/>
        <end position="91"/>
    </location>
</feature>
<feature type="domain" description="C2H2-type" evidence="17">
    <location>
        <begin position="232"/>
        <end position="259"/>
    </location>
</feature>
<dbReference type="Gene3D" id="6.10.140.140">
    <property type="match status" value="1"/>
</dbReference>
<dbReference type="PROSITE" id="PS50157">
    <property type="entry name" value="ZINC_FINGER_C2H2_2"/>
    <property type="match status" value="2"/>
</dbReference>
<dbReference type="FunFam" id="1.20.1070.10:FF:000410">
    <property type="entry name" value="Olfactory receptor 1348"/>
    <property type="match status" value="1"/>
</dbReference>
<keyword evidence="12" id="KW-0675">Receptor</keyword>
<evidence type="ECO:0000256" key="14">
    <source>
        <dbReference type="ARBA" id="ARBA00023242"/>
    </source>
</evidence>
<dbReference type="InterPro" id="IPR000725">
    <property type="entry name" value="Olfact_rcpt"/>
</dbReference>
<feature type="domain" description="C2H2-type" evidence="17">
    <location>
        <begin position="204"/>
        <end position="231"/>
    </location>
</feature>
<dbReference type="InterPro" id="IPR013087">
    <property type="entry name" value="Znf_C2H2_type"/>
</dbReference>
<evidence type="ECO:0000259" key="17">
    <source>
        <dbReference type="PROSITE" id="PS50157"/>
    </source>
</evidence>
<accession>L5L2N1</accession>
<evidence type="ECO:0000256" key="10">
    <source>
        <dbReference type="ARBA" id="ARBA00023040"/>
    </source>
</evidence>
<evidence type="ECO:0000256" key="5">
    <source>
        <dbReference type="ARBA" id="ARBA00022723"/>
    </source>
</evidence>
<evidence type="ECO:0000256" key="16">
    <source>
        <dbReference type="SAM" id="Phobius"/>
    </source>
</evidence>
<keyword evidence="10" id="KW-0297">G-protein coupled receptor</keyword>
<keyword evidence="7 15" id="KW-0863">Zinc-finger</keyword>
<dbReference type="SMART" id="SM00349">
    <property type="entry name" value="KRAB"/>
    <property type="match status" value="1"/>
</dbReference>
<keyword evidence="6" id="KW-0677">Repeat</keyword>
<dbReference type="PROSITE" id="PS00028">
    <property type="entry name" value="ZINC_FINGER_C2H2_1"/>
    <property type="match status" value="2"/>
</dbReference>
<dbReference type="PRINTS" id="PR00237">
    <property type="entry name" value="GPCRRHODOPSN"/>
</dbReference>
<comment type="subcellular location">
    <subcellularLocation>
        <location evidence="3">Membrane</location>
        <topology evidence="3">Multi-pass membrane protein</topology>
    </subcellularLocation>
    <subcellularLocation>
        <location evidence="2">Nucleus</location>
    </subcellularLocation>
</comment>
<dbReference type="GO" id="GO:0006355">
    <property type="term" value="P:regulation of DNA-templated transcription"/>
    <property type="evidence" value="ECO:0007669"/>
    <property type="project" value="InterPro"/>
</dbReference>
<dbReference type="EMBL" id="KB030388">
    <property type="protein sequence ID" value="ELK17872.1"/>
    <property type="molecule type" value="Genomic_DNA"/>
</dbReference>
<evidence type="ECO:0000256" key="7">
    <source>
        <dbReference type="ARBA" id="ARBA00022771"/>
    </source>
</evidence>
<gene>
    <name evidence="20" type="ORF">PAL_GLEAN10002456</name>
</gene>
<evidence type="ECO:0000256" key="6">
    <source>
        <dbReference type="ARBA" id="ARBA00022737"/>
    </source>
</evidence>
<comment type="function">
    <text evidence="1">Putative odorant or sperm cell receptor.</text>
</comment>
<evidence type="ECO:0000256" key="8">
    <source>
        <dbReference type="ARBA" id="ARBA00022833"/>
    </source>
</evidence>
<evidence type="ECO:0000256" key="9">
    <source>
        <dbReference type="ARBA" id="ARBA00022989"/>
    </source>
</evidence>
<proteinExistence type="predicted"/>
<dbReference type="SMART" id="SM00355">
    <property type="entry name" value="ZnF_C2H2"/>
    <property type="match status" value="2"/>
</dbReference>
<dbReference type="InterPro" id="IPR000276">
    <property type="entry name" value="GPCR_Rhodpsn"/>
</dbReference>
<evidence type="ECO:0000259" key="18">
    <source>
        <dbReference type="PROSITE" id="PS50262"/>
    </source>
</evidence>
<dbReference type="Pfam" id="PF01352">
    <property type="entry name" value="KRAB"/>
    <property type="match status" value="1"/>
</dbReference>
<dbReference type="GO" id="GO:0005634">
    <property type="term" value="C:nucleus"/>
    <property type="evidence" value="ECO:0007669"/>
    <property type="project" value="UniProtKB-SubCell"/>
</dbReference>
<keyword evidence="8" id="KW-0862">Zinc</keyword>
<evidence type="ECO:0000256" key="12">
    <source>
        <dbReference type="ARBA" id="ARBA00023170"/>
    </source>
</evidence>